<evidence type="ECO:0000259" key="10">
    <source>
        <dbReference type="PROSITE" id="PS50811"/>
    </source>
</evidence>
<accession>A0A5A7Q6L1</accession>
<evidence type="ECO:0000256" key="2">
    <source>
        <dbReference type="ARBA" id="ARBA00023015"/>
    </source>
</evidence>
<keyword evidence="2" id="KW-0805">Transcription regulation</keyword>
<organism evidence="11 12">
    <name type="scientific">Striga asiatica</name>
    <name type="common">Asiatic witchweed</name>
    <name type="synonym">Buchnera asiatica</name>
    <dbReference type="NCBI Taxonomy" id="4170"/>
    <lineage>
        <taxon>Eukaryota</taxon>
        <taxon>Viridiplantae</taxon>
        <taxon>Streptophyta</taxon>
        <taxon>Embryophyta</taxon>
        <taxon>Tracheophyta</taxon>
        <taxon>Spermatophyta</taxon>
        <taxon>Magnoliopsida</taxon>
        <taxon>eudicotyledons</taxon>
        <taxon>Gunneridae</taxon>
        <taxon>Pentapetalae</taxon>
        <taxon>asterids</taxon>
        <taxon>lamiids</taxon>
        <taxon>Lamiales</taxon>
        <taxon>Orobanchaceae</taxon>
        <taxon>Buchnereae</taxon>
        <taxon>Striga</taxon>
    </lineage>
</organism>
<evidence type="ECO:0000256" key="6">
    <source>
        <dbReference type="ARBA" id="ARBA00023242"/>
    </source>
</evidence>
<keyword evidence="4 11" id="KW-0238">DNA-binding</keyword>
<feature type="region of interest" description="Disordered" evidence="9">
    <location>
        <begin position="106"/>
        <end position="143"/>
    </location>
</feature>
<evidence type="ECO:0000256" key="1">
    <source>
        <dbReference type="ARBA" id="ARBA00004123"/>
    </source>
</evidence>
<keyword evidence="5" id="KW-0804">Transcription</keyword>
<reference evidence="12" key="1">
    <citation type="journal article" date="2019" name="Curr. Biol.">
        <title>Genome Sequence of Striga asiatica Provides Insight into the Evolution of Plant Parasitism.</title>
        <authorList>
            <person name="Yoshida S."/>
            <person name="Kim S."/>
            <person name="Wafula E.K."/>
            <person name="Tanskanen J."/>
            <person name="Kim Y.M."/>
            <person name="Honaas L."/>
            <person name="Yang Z."/>
            <person name="Spallek T."/>
            <person name="Conn C.E."/>
            <person name="Ichihashi Y."/>
            <person name="Cheong K."/>
            <person name="Cui S."/>
            <person name="Der J.P."/>
            <person name="Gundlach H."/>
            <person name="Jiao Y."/>
            <person name="Hori C."/>
            <person name="Ishida J.K."/>
            <person name="Kasahara H."/>
            <person name="Kiba T."/>
            <person name="Kim M.S."/>
            <person name="Koo N."/>
            <person name="Laohavisit A."/>
            <person name="Lee Y.H."/>
            <person name="Lumba S."/>
            <person name="McCourt P."/>
            <person name="Mortimer J.C."/>
            <person name="Mutuku J.M."/>
            <person name="Nomura T."/>
            <person name="Sasaki-Sekimoto Y."/>
            <person name="Seto Y."/>
            <person name="Wang Y."/>
            <person name="Wakatake T."/>
            <person name="Sakakibara H."/>
            <person name="Demura T."/>
            <person name="Yamaguchi S."/>
            <person name="Yoneyama K."/>
            <person name="Manabe R.I."/>
            <person name="Nelson D.C."/>
            <person name="Schulman A.H."/>
            <person name="Timko M.P."/>
            <person name="dePamphilis C.W."/>
            <person name="Choi D."/>
            <person name="Shirasu K."/>
        </authorList>
    </citation>
    <scope>NUCLEOTIDE SEQUENCE [LARGE SCALE GENOMIC DNA]</scope>
    <source>
        <strain evidence="12">cv. UVA1</strain>
    </source>
</reference>
<evidence type="ECO:0000313" key="12">
    <source>
        <dbReference type="Proteomes" id="UP000325081"/>
    </source>
</evidence>
<sequence>MEIDLSLKLDAKERSNKLEDTFLSLESKVQEDDENTLTSEKESCKSFTKEELSIMKMKMNRMREENKFLRDAVEMTMKNYNNLQMKYNMIQKNALKIKDPNMVFLPNKADATGEPDKSISGLNSDRASTSQEEDDVRENIDDDDDDYELGLSLRVPNSSTKVEVDGHQEIKEKREEATRRFMPIQSELNSNNLNGFINNNMMINSPPNKRARVSVRARCEGATMNDGCQWRKYGQKIAKGNPCPRAYYRCTVAPACPVRKQVQRCLEDRSILITTYEGTHNHPLPIGAASMLSTASGPANFLMLDANNHPFPTNRTPPSTLNYPHYPYGLHNINNSPLLINPSSLNYIPNLRGLNPNFHHDPTRGIVLDLTNNVGSSSNSMSPLGHSNWMPKQANFNGNTILSQLFASPNRHLVQDMGHKVLDHQGIIGSKSPIMVAENASQIATDPKLRVAVAAALSSLINKESQISPTNILSKDGENSWVLESSKSNIQGSPAE</sequence>
<keyword evidence="12" id="KW-1185">Reference proteome</keyword>
<dbReference type="PANTHER" id="PTHR31429">
    <property type="entry name" value="WRKY TRANSCRIPTION FACTOR 36-RELATED"/>
    <property type="match status" value="1"/>
</dbReference>
<dbReference type="SUPFAM" id="SSF118290">
    <property type="entry name" value="WRKY DNA-binding domain"/>
    <property type="match status" value="1"/>
</dbReference>
<dbReference type="PROSITE" id="PS50811">
    <property type="entry name" value="WRKY"/>
    <property type="match status" value="1"/>
</dbReference>
<comment type="similarity">
    <text evidence="7">Belongs to the WRKY group II-b family.</text>
</comment>
<dbReference type="PANTHER" id="PTHR31429:SF54">
    <property type="entry name" value="WRKY TRANSCRIPTION FACTOR 9-RELATED"/>
    <property type="match status" value="1"/>
</dbReference>
<feature type="domain" description="WRKY" evidence="10">
    <location>
        <begin position="219"/>
        <end position="285"/>
    </location>
</feature>
<feature type="compositionally biased region" description="Polar residues" evidence="9">
    <location>
        <begin position="120"/>
        <end position="130"/>
    </location>
</feature>
<dbReference type="Pfam" id="PF03106">
    <property type="entry name" value="WRKY"/>
    <property type="match status" value="1"/>
</dbReference>
<dbReference type="GO" id="GO:0003700">
    <property type="term" value="F:DNA-binding transcription factor activity"/>
    <property type="evidence" value="ECO:0007669"/>
    <property type="project" value="InterPro"/>
</dbReference>
<dbReference type="EMBL" id="BKCP01005983">
    <property type="protein sequence ID" value="GER40840.1"/>
    <property type="molecule type" value="Genomic_DNA"/>
</dbReference>
<dbReference type="FunFam" id="2.20.25.80:FF:000002">
    <property type="entry name" value="probable WRKY transcription factor 31"/>
    <property type="match status" value="1"/>
</dbReference>
<dbReference type="GO" id="GO:0043565">
    <property type="term" value="F:sequence-specific DNA binding"/>
    <property type="evidence" value="ECO:0007669"/>
    <property type="project" value="InterPro"/>
</dbReference>
<comment type="subcellular location">
    <subcellularLocation>
        <location evidence="1">Nucleus</location>
    </subcellularLocation>
</comment>
<evidence type="ECO:0000256" key="4">
    <source>
        <dbReference type="ARBA" id="ARBA00023125"/>
    </source>
</evidence>
<proteinExistence type="inferred from homology"/>
<evidence type="ECO:0000256" key="7">
    <source>
        <dbReference type="ARBA" id="ARBA00061007"/>
    </source>
</evidence>
<keyword evidence="3 8" id="KW-0175">Coiled coil</keyword>
<dbReference type="Gene3D" id="2.20.25.80">
    <property type="entry name" value="WRKY domain"/>
    <property type="match status" value="1"/>
</dbReference>
<evidence type="ECO:0000256" key="8">
    <source>
        <dbReference type="SAM" id="Coils"/>
    </source>
</evidence>
<dbReference type="InterPro" id="IPR036576">
    <property type="entry name" value="WRKY_dom_sf"/>
</dbReference>
<evidence type="ECO:0000256" key="3">
    <source>
        <dbReference type="ARBA" id="ARBA00023054"/>
    </source>
</evidence>
<protein>
    <submittedName>
        <fullName evidence="11">WRKY DNA-binding protein 9</fullName>
    </submittedName>
</protein>
<feature type="coiled-coil region" evidence="8">
    <location>
        <begin position="52"/>
        <end position="79"/>
    </location>
</feature>
<evidence type="ECO:0000313" key="11">
    <source>
        <dbReference type="EMBL" id="GER40840.1"/>
    </source>
</evidence>
<comment type="caution">
    <text evidence="11">The sequence shown here is derived from an EMBL/GenBank/DDBJ whole genome shotgun (WGS) entry which is preliminary data.</text>
</comment>
<dbReference type="InterPro" id="IPR044810">
    <property type="entry name" value="WRKY_plant"/>
</dbReference>
<dbReference type="OrthoDB" id="779182at2759"/>
<dbReference type="GO" id="GO:0005634">
    <property type="term" value="C:nucleus"/>
    <property type="evidence" value="ECO:0007669"/>
    <property type="project" value="UniProtKB-SubCell"/>
</dbReference>
<dbReference type="AlphaFoldDB" id="A0A5A7Q6L1"/>
<gene>
    <name evidence="11" type="ORF">STAS_17529</name>
</gene>
<dbReference type="SMART" id="SM00774">
    <property type="entry name" value="WRKY"/>
    <property type="match status" value="1"/>
</dbReference>
<name>A0A5A7Q6L1_STRAF</name>
<evidence type="ECO:0000256" key="5">
    <source>
        <dbReference type="ARBA" id="ARBA00023163"/>
    </source>
</evidence>
<evidence type="ECO:0000256" key="9">
    <source>
        <dbReference type="SAM" id="MobiDB-lite"/>
    </source>
</evidence>
<dbReference type="Proteomes" id="UP000325081">
    <property type="component" value="Unassembled WGS sequence"/>
</dbReference>
<feature type="compositionally biased region" description="Acidic residues" evidence="9">
    <location>
        <begin position="131"/>
        <end position="143"/>
    </location>
</feature>
<keyword evidence="6" id="KW-0539">Nucleus</keyword>
<dbReference type="InterPro" id="IPR003657">
    <property type="entry name" value="WRKY_dom"/>
</dbReference>